<evidence type="ECO:0000256" key="4">
    <source>
        <dbReference type="ARBA" id="ARBA00023239"/>
    </source>
</evidence>
<keyword evidence="5" id="KW-0119">Carbohydrate metabolism</keyword>
<dbReference type="OrthoDB" id="9802667at2"/>
<dbReference type="CDD" id="cd00452">
    <property type="entry name" value="KDPG_aldolase"/>
    <property type="match status" value="1"/>
</dbReference>
<dbReference type="Proteomes" id="UP000220133">
    <property type="component" value="Chromosome"/>
</dbReference>
<comment type="similarity">
    <text evidence="2">Belongs to the KHG/KDPG aldolase family.</text>
</comment>
<organism evidence="6 7">
    <name type="scientific">Chitinophaga caeni</name>
    <dbReference type="NCBI Taxonomy" id="2029983"/>
    <lineage>
        <taxon>Bacteria</taxon>
        <taxon>Pseudomonadati</taxon>
        <taxon>Bacteroidota</taxon>
        <taxon>Chitinophagia</taxon>
        <taxon>Chitinophagales</taxon>
        <taxon>Chitinophagaceae</taxon>
        <taxon>Chitinophaga</taxon>
    </lineage>
</organism>
<accession>A0A291R0H2</accession>
<evidence type="ECO:0000256" key="1">
    <source>
        <dbReference type="ARBA" id="ARBA00004761"/>
    </source>
</evidence>
<evidence type="ECO:0000256" key="3">
    <source>
        <dbReference type="ARBA" id="ARBA00011233"/>
    </source>
</evidence>
<comment type="subunit">
    <text evidence="3">Homotrimer.</text>
</comment>
<proteinExistence type="inferred from homology"/>
<gene>
    <name evidence="6" type="ORF">COR50_00525</name>
</gene>
<dbReference type="GO" id="GO:0016829">
    <property type="term" value="F:lyase activity"/>
    <property type="evidence" value="ECO:0007669"/>
    <property type="project" value="UniProtKB-KW"/>
</dbReference>
<dbReference type="KEGG" id="cbae:COR50_00525"/>
<name>A0A291R0H2_9BACT</name>
<dbReference type="InterPro" id="IPR000887">
    <property type="entry name" value="Aldlse_KDPG_KHG"/>
</dbReference>
<keyword evidence="4" id="KW-0456">Lyase</keyword>
<evidence type="ECO:0000313" key="7">
    <source>
        <dbReference type="Proteomes" id="UP000220133"/>
    </source>
</evidence>
<evidence type="ECO:0000256" key="5">
    <source>
        <dbReference type="ARBA" id="ARBA00023277"/>
    </source>
</evidence>
<keyword evidence="7" id="KW-1185">Reference proteome</keyword>
<dbReference type="InterPro" id="IPR013785">
    <property type="entry name" value="Aldolase_TIM"/>
</dbReference>
<dbReference type="PANTHER" id="PTHR30246:SF1">
    <property type="entry name" value="2-DEHYDRO-3-DEOXY-6-PHOSPHOGALACTONATE ALDOLASE-RELATED"/>
    <property type="match status" value="1"/>
</dbReference>
<evidence type="ECO:0000313" key="6">
    <source>
        <dbReference type="EMBL" id="ATL49675.1"/>
    </source>
</evidence>
<dbReference type="SUPFAM" id="SSF51569">
    <property type="entry name" value="Aldolase"/>
    <property type="match status" value="1"/>
</dbReference>
<dbReference type="AlphaFoldDB" id="A0A291R0H2"/>
<reference evidence="6 7" key="1">
    <citation type="submission" date="2017-10" db="EMBL/GenBank/DDBJ databases">
        <title>Paenichitinophaga pekingensis gen. nov., sp. nov., isolated from activated sludge.</title>
        <authorList>
            <person name="Jin D."/>
            <person name="Kong X."/>
            <person name="Deng Y."/>
            <person name="Bai Z."/>
        </authorList>
    </citation>
    <scope>NUCLEOTIDE SEQUENCE [LARGE SCALE GENOMIC DNA]</scope>
    <source>
        <strain evidence="6 7">13</strain>
    </source>
</reference>
<dbReference type="EMBL" id="CP023777">
    <property type="protein sequence ID" value="ATL49675.1"/>
    <property type="molecule type" value="Genomic_DNA"/>
</dbReference>
<sequence length="212" mass="23111">MASFDQCGMVPVFYHDDVNVCKTVLKTCYEAGVRVFEFTNRGVNATKNFEVLQTYKKEHFPGLLLGIGTIKQASEAKTYIDLDTDFIVSPIVDGNTAATCKEHDVLWVPGCMTPTEVAQAEQLGAGFVKLFPGNILGPGFLKSIKPLFPGLKFMPTGGVNVSQESLSAWFLAGVTCVGMGSNLLTKEVIEQGDLDMLKSKITQTFAYIENVH</sequence>
<dbReference type="Gene3D" id="3.20.20.70">
    <property type="entry name" value="Aldolase class I"/>
    <property type="match status" value="1"/>
</dbReference>
<comment type="pathway">
    <text evidence="1">Carbohydrate acid metabolism.</text>
</comment>
<dbReference type="PANTHER" id="PTHR30246">
    <property type="entry name" value="2-KETO-3-DEOXY-6-PHOSPHOGLUCONATE ALDOLASE"/>
    <property type="match status" value="1"/>
</dbReference>
<protein>
    <submittedName>
        <fullName evidence="6">Bifunctional 4-hydroxy-2-oxoglutarate aldolase/2-dehydro-3-deoxy-phosphogluconate aldolase</fullName>
    </submittedName>
</protein>
<evidence type="ECO:0000256" key="2">
    <source>
        <dbReference type="ARBA" id="ARBA00006906"/>
    </source>
</evidence>
<dbReference type="Pfam" id="PF01081">
    <property type="entry name" value="Aldolase"/>
    <property type="match status" value="1"/>
</dbReference>